<dbReference type="AlphaFoldDB" id="F8PEF6"/>
<organism>
    <name type="scientific">Serpula lacrymans var. lacrymans (strain S7.9)</name>
    <name type="common">Dry rot fungus</name>
    <dbReference type="NCBI Taxonomy" id="578457"/>
    <lineage>
        <taxon>Eukaryota</taxon>
        <taxon>Fungi</taxon>
        <taxon>Dikarya</taxon>
        <taxon>Basidiomycota</taxon>
        <taxon>Agaricomycotina</taxon>
        <taxon>Agaricomycetes</taxon>
        <taxon>Agaricomycetidae</taxon>
        <taxon>Boletales</taxon>
        <taxon>Coniophorineae</taxon>
        <taxon>Serpulaceae</taxon>
        <taxon>Serpula</taxon>
    </lineage>
</organism>
<dbReference type="HOGENOM" id="CLU_906618_0_0_1"/>
<name>F8PEF6_SERL9</name>
<reference evidence="1" key="1">
    <citation type="submission" date="2011-04" db="EMBL/GenBank/DDBJ databases">
        <title>Evolution of plant cell wall degrading machinery underlies the functional diversity of forest fungi.</title>
        <authorList>
            <consortium name="US DOE Joint Genome Institute (JGI-PGF)"/>
            <person name="Eastwood D.C."/>
            <person name="Floudas D."/>
            <person name="Binder M."/>
            <person name="Majcherczyk A."/>
            <person name="Schneider P."/>
            <person name="Aerts A."/>
            <person name="Asiegbu F.O."/>
            <person name="Baker S.E."/>
            <person name="Barry K."/>
            <person name="Bendiksby M."/>
            <person name="Blumentritt M."/>
            <person name="Coutinho P.M."/>
            <person name="Cullen D."/>
            <person name="Cullen D."/>
            <person name="Gathman A."/>
            <person name="Goodell B."/>
            <person name="Henrissat B."/>
            <person name="Ihrmark K."/>
            <person name="Kauserud H."/>
            <person name="Kohler A."/>
            <person name="LaButti K."/>
            <person name="Lapidus A."/>
            <person name="Lavin J.L."/>
            <person name="Lee Y.-H."/>
            <person name="Lindquist E."/>
            <person name="Lilly W."/>
            <person name="Lucas S."/>
            <person name="Morin E."/>
            <person name="Murat C."/>
            <person name="Oguiza J.A."/>
            <person name="Park J."/>
            <person name="Pisabarro A.G."/>
            <person name="Riley R."/>
            <person name="Rosling A."/>
            <person name="Salamov A."/>
            <person name="Schmidt O."/>
            <person name="Schmutz J."/>
            <person name="Skrede I."/>
            <person name="Stenlid J."/>
            <person name="Wiebenga A."/>
            <person name="Xie X."/>
            <person name="Kues U."/>
            <person name="Hibbett D.S."/>
            <person name="Hoffmeister D."/>
            <person name="Hogberg N."/>
            <person name="Martin F."/>
            <person name="Grigoriev I.V."/>
            <person name="Watkinson S.C."/>
        </authorList>
    </citation>
    <scope>NUCLEOTIDE SEQUENCE</scope>
    <source>
        <strain evidence="1">S7.9</strain>
    </source>
</reference>
<evidence type="ECO:0000313" key="1">
    <source>
        <dbReference type="EMBL" id="EGO18488.1"/>
    </source>
</evidence>
<gene>
    <name evidence="1" type="ORF">SERLADRAFT_481057</name>
</gene>
<dbReference type="Proteomes" id="UP000008064">
    <property type="component" value="Unassembled WGS sequence"/>
</dbReference>
<dbReference type="KEGG" id="sla:SERLADRAFT_481057"/>
<evidence type="ECO:0008006" key="2">
    <source>
        <dbReference type="Google" id="ProtNLM"/>
    </source>
</evidence>
<sequence length="307" mass="34916">MLYTIFHHFTASKSARTIEDQHWGLEWKYLPVGPVTASGGLQDNWEIEVPLLHEAMKNIVSTHQEFSRNITAERMQIQQHGHPLRIKRVIDADTSSKLLAALKQASSSVSFLLDAAQVLAIFKQESVQATLTQDTNVLLDFSIISLDKFYVPPFNTRTHVASAMCFVPNVIGTKDIPWDKSLREQVLNIMVNLKRQYRRWLSSKHLPHLAAQTVIQDSLLTSLATNLGVVERYLPLVWPAESEQPIAVIEELILGHRQSHSYRPFIHCWSLRSKVYIQIVASDGYDENSLEKFMDDMVAIATSIIED</sequence>
<dbReference type="GeneID" id="18821625"/>
<dbReference type="OrthoDB" id="2548233at2759"/>
<proteinExistence type="predicted"/>
<dbReference type="Gene3D" id="3.30.559.30">
    <property type="entry name" value="Nonribosomal peptide synthetase, condensation domain"/>
    <property type="match status" value="1"/>
</dbReference>
<accession>F8PEF6</accession>
<dbReference type="RefSeq" id="XP_007324768.1">
    <property type="nucleotide sequence ID" value="XM_007324706.1"/>
</dbReference>
<protein>
    <recommendedName>
        <fullName evidence="2">Condensation domain-containing protein</fullName>
    </recommendedName>
</protein>
<dbReference type="EMBL" id="GL945448">
    <property type="protein sequence ID" value="EGO18488.1"/>
    <property type="molecule type" value="Genomic_DNA"/>
</dbReference>